<gene>
    <name evidence="2" type="ORF">ENP47_05920</name>
</gene>
<reference evidence="2" key="1">
    <citation type="journal article" date="2020" name="mSystems">
        <title>Genome- and Community-Level Interaction Insights into Carbon Utilization and Element Cycling Functions of Hydrothermarchaeota in Hydrothermal Sediment.</title>
        <authorList>
            <person name="Zhou Z."/>
            <person name="Liu Y."/>
            <person name="Xu W."/>
            <person name="Pan J."/>
            <person name="Luo Z.H."/>
            <person name="Li M."/>
        </authorList>
    </citation>
    <scope>NUCLEOTIDE SEQUENCE [LARGE SCALE GENOMIC DNA]</scope>
    <source>
        <strain evidence="2">SpSt-222</strain>
    </source>
</reference>
<comment type="caution">
    <text evidence="2">The sequence shown here is derived from an EMBL/GenBank/DDBJ whole genome shotgun (WGS) entry which is preliminary data.</text>
</comment>
<evidence type="ECO:0000313" key="2">
    <source>
        <dbReference type="EMBL" id="HEF65113.1"/>
    </source>
</evidence>
<dbReference type="InterPro" id="IPR002937">
    <property type="entry name" value="Amino_oxidase"/>
</dbReference>
<dbReference type="PANTHER" id="PTHR42923">
    <property type="entry name" value="PROTOPORPHYRINOGEN OXIDASE"/>
    <property type="match status" value="1"/>
</dbReference>
<sequence>MSIRLRIGVIGGGIAGLTVAYRLASRGHEVILWERQRQLGGQAAAFPLLGTALEYFYHHLFMSDHDIVALIKELGIADRLVWLPSRVGFYAAGRIYPLSSALDVLRLGVVPFHDRLRIGLVTFYLQHVRDWRRFEEVTAEEWLRRWVGARAFDRVWGAQLRAKFGPRAGDVAMVWFWNKIFLRTQSRRSLFERERLGYIMGSFNVLIDRLADAIRERGGTVLAGVGVDAVERSGDAWVVRESTGRAMPVDVIVATVPSPLIAKLFPQLPEIYRVKLLGTVYQAAVTLLLQTHRQLSDIYWLNIGDPDLPYTGIIEHTNFIPASYYQGRHLIYVSKYVEQTHPYLALRDEEVLAAAIQHLPKVNPAFSADWIEDYWVFRERAAQPIVTVRYRAQIPDHRTPLPGVYVANTAQIYPEDRGTNYSVRLGNVVADLVCDDVRTGRLTVATSAARDVTS</sequence>
<protein>
    <submittedName>
        <fullName evidence="2">NAD(P)/FAD-dependent oxidoreductase</fullName>
    </submittedName>
</protein>
<dbReference type="Gene3D" id="3.90.660.20">
    <property type="entry name" value="Protoporphyrinogen oxidase, mitochondrial, domain 2"/>
    <property type="match status" value="1"/>
</dbReference>
<dbReference type="PANTHER" id="PTHR42923:SF46">
    <property type="entry name" value="AMINE OXIDASE"/>
    <property type="match status" value="1"/>
</dbReference>
<organism evidence="2">
    <name type="scientific">Thermomicrobium roseum</name>
    <dbReference type="NCBI Taxonomy" id="500"/>
    <lineage>
        <taxon>Bacteria</taxon>
        <taxon>Pseudomonadati</taxon>
        <taxon>Thermomicrobiota</taxon>
        <taxon>Thermomicrobia</taxon>
        <taxon>Thermomicrobiales</taxon>
        <taxon>Thermomicrobiaceae</taxon>
        <taxon>Thermomicrobium</taxon>
    </lineage>
</organism>
<dbReference type="Pfam" id="PF01593">
    <property type="entry name" value="Amino_oxidase"/>
    <property type="match status" value="1"/>
</dbReference>
<dbReference type="InterPro" id="IPR036188">
    <property type="entry name" value="FAD/NAD-bd_sf"/>
</dbReference>
<name>A0A7C1G879_THERO</name>
<evidence type="ECO:0000259" key="1">
    <source>
        <dbReference type="Pfam" id="PF01593"/>
    </source>
</evidence>
<accession>A0A7C1G879</accession>
<dbReference type="NCBIfam" id="NF005560">
    <property type="entry name" value="PRK07233.1"/>
    <property type="match status" value="1"/>
</dbReference>
<proteinExistence type="predicted"/>
<dbReference type="Gene3D" id="3.50.50.60">
    <property type="entry name" value="FAD/NAD(P)-binding domain"/>
    <property type="match status" value="1"/>
</dbReference>
<dbReference type="Gene3D" id="1.10.3110.10">
    <property type="entry name" value="protoporphyrinogen ix oxidase, domain 3"/>
    <property type="match status" value="1"/>
</dbReference>
<dbReference type="EMBL" id="DSJL01000010">
    <property type="protein sequence ID" value="HEF65113.1"/>
    <property type="molecule type" value="Genomic_DNA"/>
</dbReference>
<dbReference type="GO" id="GO:0016491">
    <property type="term" value="F:oxidoreductase activity"/>
    <property type="evidence" value="ECO:0007669"/>
    <property type="project" value="InterPro"/>
</dbReference>
<feature type="domain" description="Amine oxidase" evidence="1">
    <location>
        <begin position="14"/>
        <end position="410"/>
    </location>
</feature>
<dbReference type="SUPFAM" id="SSF51905">
    <property type="entry name" value="FAD/NAD(P)-binding domain"/>
    <property type="match status" value="1"/>
</dbReference>
<dbReference type="InterPro" id="IPR050464">
    <property type="entry name" value="Zeta_carotene_desat/Oxidored"/>
</dbReference>
<dbReference type="AlphaFoldDB" id="A0A7C1G879"/>